<dbReference type="SMART" id="SM00225">
    <property type="entry name" value="BTB"/>
    <property type="match status" value="1"/>
</dbReference>
<sequence>MEALEANCDLEVDVNGEEIFFVNKRILSSSSGRLSKLFQNTSASTTALTLRVIFHELPGGPEAFELAMIFCYNNGVIDINPTNVCLLHCVAQFMEMDSLSEQTETFLQGISYWTWSEILFALKQCQDSTTIAKSFGIFQKCRDSLVMRIASASESSPSNSSPDNNGVRFSCDTRSTESLKNTSHRIWWFEGLSVLNPDIIEKVVNAMISQKISHTSIKVAPDSCLKPLKFMALATALQDSARDSHDDIYQAIDMYFEVHSGLSEEEKTKICSALNYEKLSSDACKHLTQNAKFPPKTVNQAIFSQQTKLKNLLKDTDIFSSLGGKEKMLEKIGLPPKPSLRGNNWVVDASHCQGCSSQFTFINRKRMFLRGQGDSPVRICDPCKKLEEAARFELRHGHKGRAPKGGSKSSVKSEDEILNQLLGDEKQSLLPGQEPSSSIVSHLLGATGTASSSALEEGAATPERIGGSSKSLIDEIDSSSPDELRKQALEEKKKYKTLKGEGKHEEALQAFKRGKELERKAGALDIALRKNRRKASMSNNSASSQSLKDASEELITKNVQASTRKKDEKDDLTSELRELGWSDVDLHVADKKPKNISLEGELSSILGEIPKSNVAGKNGGIDKTQVVAHKRKALSLKREGKLAEAKEELKKAKVLEKQIEEQEFLAEADDSDDELSALMRGLDDDKQDGLLHYGKDDGFNLDYLSSVADDIAADGNLEVNDDDMYDPDIAAALQSFGWTEDDDQPVDSVLKPPSTNHEALQNEMLSLKREAVNQKRAGNIAEAMDLLKKAKLIEKDLEGLRTSSESHTSKRSSTVDDEGVTEVMDLDFKPPRKSKLVIQRELLNLKKKALALRREGRVDEAEEELKKGKALERQLEEMENVPKASPPKVNVGANNLASASFHEEEEVDTDVTEQDLHDPNLLSMLHNIGWTNDSISMERNDFEHRNEQSSIPPILAKASRSKSEIQKELLGLKRKALTLRRQGKLEEAEEELKKTKVLEDEMAAMEVQIPSGSGTTKLNEAALDGYGDMSSSSKTSRGKEELAIEVDMGLVKPFQSSDRNEADLPKPLPTSSKSSTPETHPMNSVSVTNALKTVSDEPVMASTQPTQQGSSQNQDTLIDRTSPQQEILAHKRKAVSLKREGKIAEAREELRQAKLLERSSEVDSLHANTDSTESVVVPSTSDSASTVHENNTNQVRKPLSGRDRFKLQQQSLAHKRQALKLRREGRMEESEAEFEKAKVLESQLEELGNQHSIKSEQMDDAGVEDLLDPQLLSALRAVGLQDLDVPVNKPQRVEAKPERNMGANIGLEKVQLEEQIKSEKLRALNLKRAGKQAEALEALRSAKRLQKQLESLAS</sequence>
<evidence type="ECO:0000256" key="6">
    <source>
        <dbReference type="SAM" id="Coils"/>
    </source>
</evidence>
<keyword evidence="2" id="KW-0479">Metal-binding</keyword>
<evidence type="ECO:0000259" key="9">
    <source>
        <dbReference type="PROSITE" id="PS51649"/>
    </source>
</evidence>
<dbReference type="PROSITE" id="PS50097">
    <property type="entry name" value="BTB"/>
    <property type="match status" value="1"/>
</dbReference>
<dbReference type="SMART" id="SM00064">
    <property type="entry name" value="FYVE"/>
    <property type="match status" value="1"/>
</dbReference>
<dbReference type="PANTHER" id="PTHR47553">
    <property type="entry name" value="MYOSIN-11"/>
    <property type="match status" value="1"/>
</dbReference>
<dbReference type="PANTHER" id="PTHR47553:SF1">
    <property type="entry name" value="RING_FYVE_PHD ZINC FINGER SUPERFAMILY PROTEIN"/>
    <property type="match status" value="1"/>
</dbReference>
<keyword evidence="6" id="KW-0175">Coiled coil</keyword>
<keyword evidence="4" id="KW-0862">Zinc</keyword>
<gene>
    <name evidence="10" type="ORF">QJS10_CPA09g01346</name>
</gene>
<proteinExistence type="inferred from homology"/>
<feature type="region of interest" description="Disordered" evidence="7">
    <location>
        <begin position="1161"/>
        <end position="1197"/>
    </location>
</feature>
<feature type="region of interest" description="Disordered" evidence="7">
    <location>
        <begin position="1053"/>
        <end position="1084"/>
    </location>
</feature>
<accession>A0AAV9E3T4</accession>
<reference evidence="10" key="2">
    <citation type="submission" date="2023-06" db="EMBL/GenBank/DDBJ databases">
        <authorList>
            <person name="Ma L."/>
            <person name="Liu K.-W."/>
            <person name="Li Z."/>
            <person name="Hsiao Y.-Y."/>
            <person name="Qi Y."/>
            <person name="Fu T."/>
            <person name="Tang G."/>
            <person name="Zhang D."/>
            <person name="Sun W.-H."/>
            <person name="Liu D.-K."/>
            <person name="Li Y."/>
            <person name="Chen G.-Z."/>
            <person name="Liu X.-D."/>
            <person name="Liao X.-Y."/>
            <person name="Jiang Y.-T."/>
            <person name="Yu X."/>
            <person name="Hao Y."/>
            <person name="Huang J."/>
            <person name="Zhao X.-W."/>
            <person name="Ke S."/>
            <person name="Chen Y.-Y."/>
            <person name="Wu W.-L."/>
            <person name="Hsu J.-L."/>
            <person name="Lin Y.-F."/>
            <person name="Huang M.-D."/>
            <person name="Li C.-Y."/>
            <person name="Huang L."/>
            <person name="Wang Z.-W."/>
            <person name="Zhao X."/>
            <person name="Zhong W.-Y."/>
            <person name="Peng D.-H."/>
            <person name="Ahmad S."/>
            <person name="Lan S."/>
            <person name="Zhang J.-S."/>
            <person name="Tsai W.-C."/>
            <person name="Van De Peer Y."/>
            <person name="Liu Z.-J."/>
        </authorList>
    </citation>
    <scope>NUCLEOTIDE SEQUENCE</scope>
    <source>
        <strain evidence="10">CP</strain>
        <tissue evidence="10">Leaves</tissue>
    </source>
</reference>
<evidence type="ECO:0000256" key="3">
    <source>
        <dbReference type="ARBA" id="ARBA00022771"/>
    </source>
</evidence>
<evidence type="ECO:0000313" key="11">
    <source>
        <dbReference type="Proteomes" id="UP001180020"/>
    </source>
</evidence>
<evidence type="ECO:0000256" key="2">
    <source>
        <dbReference type="ARBA" id="ARBA00022723"/>
    </source>
</evidence>
<dbReference type="InterPro" id="IPR000306">
    <property type="entry name" value="Znf_FYVE"/>
</dbReference>
<keyword evidence="3" id="KW-0863">Zinc-finger</keyword>
<dbReference type="InterPro" id="IPR011990">
    <property type="entry name" value="TPR-like_helical_dom_sf"/>
</dbReference>
<dbReference type="Gene3D" id="3.30.710.10">
    <property type="entry name" value="Potassium Channel Kv1.1, Chain A"/>
    <property type="match status" value="1"/>
</dbReference>
<dbReference type="SUPFAM" id="SSF54695">
    <property type="entry name" value="POZ domain"/>
    <property type="match status" value="1"/>
</dbReference>
<feature type="compositionally biased region" description="Polar residues" evidence="7">
    <location>
        <begin position="1101"/>
        <end position="1117"/>
    </location>
</feature>
<evidence type="ECO:0000256" key="4">
    <source>
        <dbReference type="ARBA" id="ARBA00022833"/>
    </source>
</evidence>
<feature type="compositionally biased region" description="Polar residues" evidence="7">
    <location>
        <begin position="1166"/>
        <end position="1195"/>
    </location>
</feature>
<dbReference type="GO" id="GO:0008270">
    <property type="term" value="F:zinc ion binding"/>
    <property type="evidence" value="ECO:0007669"/>
    <property type="project" value="UniProtKB-KW"/>
</dbReference>
<dbReference type="EMBL" id="JAUJYO010000009">
    <property type="protein sequence ID" value="KAK1307832.1"/>
    <property type="molecule type" value="Genomic_DNA"/>
</dbReference>
<comment type="pathway">
    <text evidence="1">Protein modification; protein ubiquitination.</text>
</comment>
<feature type="region of interest" description="Disordered" evidence="7">
    <location>
        <begin position="1098"/>
        <end position="1117"/>
    </location>
</feature>
<evidence type="ECO:0000259" key="8">
    <source>
        <dbReference type="PROSITE" id="PS50097"/>
    </source>
</evidence>
<dbReference type="Pfam" id="PF00651">
    <property type="entry name" value="BTB"/>
    <property type="match status" value="1"/>
</dbReference>
<dbReference type="InterPro" id="IPR019734">
    <property type="entry name" value="TPR_rpt"/>
</dbReference>
<feature type="region of interest" description="Disordered" evidence="7">
    <location>
        <begin position="798"/>
        <end position="817"/>
    </location>
</feature>
<dbReference type="SMART" id="SM00028">
    <property type="entry name" value="TPR"/>
    <property type="match status" value="7"/>
</dbReference>
<dbReference type="PROSITE" id="PS51649">
    <property type="entry name" value="NPH3"/>
    <property type="match status" value="1"/>
</dbReference>
<dbReference type="Proteomes" id="UP001180020">
    <property type="component" value="Unassembled WGS sequence"/>
</dbReference>
<dbReference type="SUPFAM" id="SSF48452">
    <property type="entry name" value="TPR-like"/>
    <property type="match status" value="1"/>
</dbReference>
<evidence type="ECO:0000256" key="5">
    <source>
        <dbReference type="PROSITE-ProRule" id="PRU00982"/>
    </source>
</evidence>
<keyword evidence="11" id="KW-1185">Reference proteome</keyword>
<evidence type="ECO:0000256" key="7">
    <source>
        <dbReference type="SAM" id="MobiDB-lite"/>
    </source>
</evidence>
<reference evidence="10" key="1">
    <citation type="journal article" date="2023" name="Nat. Commun.">
        <title>Diploid and tetraploid genomes of Acorus and the evolution of monocots.</title>
        <authorList>
            <person name="Ma L."/>
            <person name="Liu K.W."/>
            <person name="Li Z."/>
            <person name="Hsiao Y.Y."/>
            <person name="Qi Y."/>
            <person name="Fu T."/>
            <person name="Tang G.D."/>
            <person name="Zhang D."/>
            <person name="Sun W.H."/>
            <person name="Liu D.K."/>
            <person name="Li Y."/>
            <person name="Chen G.Z."/>
            <person name="Liu X.D."/>
            <person name="Liao X.Y."/>
            <person name="Jiang Y.T."/>
            <person name="Yu X."/>
            <person name="Hao Y."/>
            <person name="Huang J."/>
            <person name="Zhao X.W."/>
            <person name="Ke S."/>
            <person name="Chen Y.Y."/>
            <person name="Wu W.L."/>
            <person name="Hsu J.L."/>
            <person name="Lin Y.F."/>
            <person name="Huang M.D."/>
            <person name="Li C.Y."/>
            <person name="Huang L."/>
            <person name="Wang Z.W."/>
            <person name="Zhao X."/>
            <person name="Zhong W.Y."/>
            <person name="Peng D.H."/>
            <person name="Ahmad S."/>
            <person name="Lan S."/>
            <person name="Zhang J.S."/>
            <person name="Tsai W.C."/>
            <person name="Van de Peer Y."/>
            <person name="Liu Z.J."/>
        </authorList>
    </citation>
    <scope>NUCLEOTIDE SEQUENCE</scope>
    <source>
        <strain evidence="10">CP</strain>
    </source>
</reference>
<feature type="region of interest" description="Disordered" evidence="7">
    <location>
        <begin position="532"/>
        <end position="551"/>
    </location>
</feature>
<feature type="domain" description="BTB" evidence="8">
    <location>
        <begin position="8"/>
        <end position="76"/>
    </location>
</feature>
<dbReference type="InterPro" id="IPR027356">
    <property type="entry name" value="NPH3_dom"/>
</dbReference>
<protein>
    <submittedName>
        <fullName evidence="10">BTB/POZ domain-containing protein</fullName>
    </submittedName>
</protein>
<comment type="caution">
    <text evidence="10">The sequence shown here is derived from an EMBL/GenBank/DDBJ whole genome shotgun (WGS) entry which is preliminary data.</text>
</comment>
<feature type="compositionally biased region" description="Low complexity" evidence="7">
    <location>
        <begin position="536"/>
        <end position="548"/>
    </location>
</feature>
<feature type="region of interest" description="Disordered" evidence="7">
    <location>
        <begin position="394"/>
        <end position="413"/>
    </location>
</feature>
<evidence type="ECO:0000313" key="10">
    <source>
        <dbReference type="EMBL" id="KAK1307832.1"/>
    </source>
</evidence>
<feature type="region of interest" description="Disordered" evidence="7">
    <location>
        <begin position="451"/>
        <end position="483"/>
    </location>
</feature>
<feature type="coiled-coil region" evidence="6">
    <location>
        <begin position="955"/>
        <end position="1008"/>
    </location>
</feature>
<dbReference type="Pfam" id="PF03000">
    <property type="entry name" value="NPH3"/>
    <property type="match status" value="1"/>
</dbReference>
<evidence type="ECO:0000256" key="1">
    <source>
        <dbReference type="ARBA" id="ARBA00004906"/>
    </source>
</evidence>
<organism evidence="10 11">
    <name type="scientific">Acorus calamus</name>
    <name type="common">Sweet flag</name>
    <dbReference type="NCBI Taxonomy" id="4465"/>
    <lineage>
        <taxon>Eukaryota</taxon>
        <taxon>Viridiplantae</taxon>
        <taxon>Streptophyta</taxon>
        <taxon>Embryophyta</taxon>
        <taxon>Tracheophyta</taxon>
        <taxon>Spermatophyta</taxon>
        <taxon>Magnoliopsida</taxon>
        <taxon>Liliopsida</taxon>
        <taxon>Acoraceae</taxon>
        <taxon>Acorus</taxon>
    </lineage>
</organism>
<feature type="domain" description="NPH3" evidence="9">
    <location>
        <begin position="204"/>
        <end position="308"/>
    </location>
</feature>
<dbReference type="InterPro" id="IPR011333">
    <property type="entry name" value="SKP1/BTB/POZ_sf"/>
</dbReference>
<dbReference type="InterPro" id="IPR000210">
    <property type="entry name" value="BTB/POZ_dom"/>
</dbReference>
<comment type="similarity">
    <text evidence="5">Belongs to the NPH3 family.</text>
</comment>
<name>A0AAV9E3T4_ACOCL</name>